<dbReference type="InterPro" id="IPR017451">
    <property type="entry name" value="F-box-assoc_interact_dom"/>
</dbReference>
<evidence type="ECO:0000313" key="2">
    <source>
        <dbReference type="EMBL" id="TVU32252.1"/>
    </source>
</evidence>
<proteinExistence type="predicted"/>
<evidence type="ECO:0000259" key="1">
    <source>
        <dbReference type="PROSITE" id="PS50181"/>
    </source>
</evidence>
<evidence type="ECO:0000313" key="3">
    <source>
        <dbReference type="Proteomes" id="UP000324897"/>
    </source>
</evidence>
<feature type="domain" description="F-box" evidence="1">
    <location>
        <begin position="3"/>
        <end position="53"/>
    </location>
</feature>
<organism evidence="2 3">
    <name type="scientific">Eragrostis curvula</name>
    <name type="common">weeping love grass</name>
    <dbReference type="NCBI Taxonomy" id="38414"/>
    <lineage>
        <taxon>Eukaryota</taxon>
        <taxon>Viridiplantae</taxon>
        <taxon>Streptophyta</taxon>
        <taxon>Embryophyta</taxon>
        <taxon>Tracheophyta</taxon>
        <taxon>Spermatophyta</taxon>
        <taxon>Magnoliopsida</taxon>
        <taxon>Liliopsida</taxon>
        <taxon>Poales</taxon>
        <taxon>Poaceae</taxon>
        <taxon>PACMAD clade</taxon>
        <taxon>Chloridoideae</taxon>
        <taxon>Eragrostideae</taxon>
        <taxon>Eragrostidinae</taxon>
        <taxon>Eragrostis</taxon>
    </lineage>
</organism>
<feature type="non-terminal residue" evidence="2">
    <location>
        <position position="1"/>
    </location>
</feature>
<dbReference type="InterPro" id="IPR013187">
    <property type="entry name" value="F-box-assoc_dom_typ3"/>
</dbReference>
<dbReference type="InterPro" id="IPR001810">
    <property type="entry name" value="F-box_dom"/>
</dbReference>
<dbReference type="SUPFAM" id="SSF81383">
    <property type="entry name" value="F-box domain"/>
    <property type="match status" value="2"/>
</dbReference>
<dbReference type="PROSITE" id="PS50181">
    <property type="entry name" value="FBOX"/>
    <property type="match status" value="1"/>
</dbReference>
<dbReference type="EMBL" id="RWGY01000011">
    <property type="protein sequence ID" value="TVU32252.1"/>
    <property type="molecule type" value="Genomic_DNA"/>
</dbReference>
<keyword evidence="3" id="KW-1185">Reference proteome</keyword>
<dbReference type="PANTHER" id="PTHR31672:SF13">
    <property type="entry name" value="F-BOX PROTEIN CPR30-LIKE"/>
    <property type="match status" value="1"/>
</dbReference>
<protein>
    <recommendedName>
        <fullName evidence="1">F-box domain-containing protein</fullName>
    </recommendedName>
</protein>
<accession>A0A5J9V7R1</accession>
<dbReference type="InterPro" id="IPR050796">
    <property type="entry name" value="SCF_F-box_component"/>
</dbReference>
<dbReference type="SMART" id="SM00256">
    <property type="entry name" value="FBOX"/>
    <property type="match status" value="2"/>
</dbReference>
<dbReference type="Proteomes" id="UP000324897">
    <property type="component" value="Chromosome 1"/>
</dbReference>
<dbReference type="PANTHER" id="PTHR31672">
    <property type="entry name" value="BNACNNG10540D PROTEIN"/>
    <property type="match status" value="1"/>
</dbReference>
<comment type="caution">
    <text evidence="2">The sequence shown here is derived from an EMBL/GenBank/DDBJ whole genome shotgun (WGS) entry which is preliminary data.</text>
</comment>
<dbReference type="Pfam" id="PF00646">
    <property type="entry name" value="F-box"/>
    <property type="match status" value="2"/>
</dbReference>
<dbReference type="NCBIfam" id="TIGR01640">
    <property type="entry name" value="F_box_assoc_1"/>
    <property type="match status" value="1"/>
</dbReference>
<dbReference type="Gramene" id="TVU32252">
    <property type="protein sequence ID" value="TVU32252"/>
    <property type="gene ID" value="EJB05_23976"/>
</dbReference>
<reference evidence="2 3" key="1">
    <citation type="journal article" date="2019" name="Sci. Rep.">
        <title>A high-quality genome of Eragrostis curvula grass provides insights into Poaceae evolution and supports new strategies to enhance forage quality.</title>
        <authorList>
            <person name="Carballo J."/>
            <person name="Santos B.A.C.M."/>
            <person name="Zappacosta D."/>
            <person name="Garbus I."/>
            <person name="Selva J.P."/>
            <person name="Gallo C.A."/>
            <person name="Diaz A."/>
            <person name="Albertini E."/>
            <person name="Caccamo M."/>
            <person name="Echenique V."/>
        </authorList>
    </citation>
    <scope>NUCLEOTIDE SEQUENCE [LARGE SCALE GENOMIC DNA]</scope>
    <source>
        <strain evidence="3">cv. Victoria</strain>
        <tissue evidence="2">Leaf</tissue>
    </source>
</reference>
<gene>
    <name evidence="2" type="ORF">EJB05_23976</name>
</gene>
<dbReference type="AlphaFoldDB" id="A0A5J9V7R1"/>
<dbReference type="Pfam" id="PF08268">
    <property type="entry name" value="FBA_3"/>
    <property type="match status" value="1"/>
</dbReference>
<sequence length="778" mass="88423">MKRSSACSLPEDLVEDILSCLPAKSLRRFQCVSRSFQTMIASRAFQDTHFQRNRGNRSLFIRPPRFLEPFYAWQPGGPVEKIMGIGHQLPQGSIFPISKSCRGLVLLSCLEYQTHTVWNPSTGEAFTLPDRIPLRAARCVFSFPRYPLVSYGLGYCSATQRHKVVRMYCLRGSVVPAATFCEVFVLNESACWRPAATKQLEHYCPPENWRQGAVFCNGNLHFLREDGGVTTFNVKDETFGLFKFPTELHGSTSNFELTELDGYLCVYTCTLQWERTFGYPFELWLLRDYGASGKWEKILGFDWGTLRGEQGMQATLKSYWIAPLDVCFDNWGQKKIVFGTGSCNVLIIDPSISVAEILLSPVDTTKGNNRFPTMGLFEESLTRVNDTSTKPIFSSPSTSQAWSDVLSRLPARTLGRLKQVCKGWSAMIQTESFVASHLCRANLNMSPQMMFIGGKPYGFEHMQYFIDTQHATPPLVDDCLRVVCSNPCHGLNTVSFCKYDFVCNPITGYSKVLPLDDSMDRKGSLNNAINEASSWHCNGEDFFAGRLGLGYEPKTSRHVLVRLAYKERNLTTRIYKLVCKMRYIDDMFWDEIDPPPRPIASMPPAYVKSKLYWMTDIDFIERSPCYEIIVLDIGTRKFGVFQGPLCNSERVLIIELHERVCVACFHQSTNIMEIWETKDNVLWSVKYHLELGRLSPEYLPELATPLAVDPKDGRVLLSTGRALGYYDPNTTELQMIFQVGKHVKGKKFVPILFKESLVNPRDPIFSMDPYKVSVSFMG</sequence>
<name>A0A5J9V7R1_9POAL</name>
<dbReference type="Gene3D" id="1.20.1280.50">
    <property type="match status" value="1"/>
</dbReference>
<dbReference type="OrthoDB" id="681220at2759"/>
<dbReference type="InterPro" id="IPR036047">
    <property type="entry name" value="F-box-like_dom_sf"/>
</dbReference>